<dbReference type="Proteomes" id="UP001244341">
    <property type="component" value="Chromosome 9b"/>
</dbReference>
<keyword evidence="3" id="KW-1185">Reference proteome</keyword>
<organism evidence="2 3">
    <name type="scientific">Tetradesmus obliquus</name>
    <name type="common">Green alga</name>
    <name type="synonym">Acutodesmus obliquus</name>
    <dbReference type="NCBI Taxonomy" id="3088"/>
    <lineage>
        <taxon>Eukaryota</taxon>
        <taxon>Viridiplantae</taxon>
        <taxon>Chlorophyta</taxon>
        <taxon>core chlorophytes</taxon>
        <taxon>Chlorophyceae</taxon>
        <taxon>CS clade</taxon>
        <taxon>Sphaeropleales</taxon>
        <taxon>Scenedesmaceae</taxon>
        <taxon>Tetradesmus</taxon>
    </lineage>
</organism>
<reference evidence="2 3" key="1">
    <citation type="submission" date="2023-05" db="EMBL/GenBank/DDBJ databases">
        <title>A 100% complete, gapless, phased diploid assembly of the Scenedesmus obliquus UTEX 3031 genome.</title>
        <authorList>
            <person name="Biondi T.C."/>
            <person name="Hanschen E.R."/>
            <person name="Kwon T."/>
            <person name="Eng W."/>
            <person name="Kruse C.P.S."/>
            <person name="Koehler S.I."/>
            <person name="Kunde Y."/>
            <person name="Gleasner C.D."/>
            <person name="You Mak K.T."/>
            <person name="Polle J."/>
            <person name="Hovde B.T."/>
            <person name="Starkenburg S.R."/>
        </authorList>
    </citation>
    <scope>NUCLEOTIDE SEQUENCE [LARGE SCALE GENOMIC DNA]</scope>
    <source>
        <strain evidence="2 3">DOE0152z</strain>
    </source>
</reference>
<accession>A0ABY8UEU1</accession>
<sequence length="534" mass="56310">MQGWEPLQRFDHWSTLLTTMPGLNASSWCGRLGEFVMHTGPSNSEASVAGRGAILHLWRAALAEPDAAGSAQQQQQEGGITPGQQSEVPSAVDVRYFTASSSYHKVPHTCNILVTTAWHASTPPPPCCNAGQQSEVPSAVDIRYFTASGASVTLKQRAASGTDVSGSHADRALSADGASVVWDQGLLAAHPTCFVFSPESPQLSLTLADWQSQAPALHRVLRLLPLSSSGVAIVNAALPGSWGPELAAASPPGSYWFFEVLLTHPDAAGDWQASTLGVAYDWASGKLSSHRYSSVLHHPDAAGEWQASTLGVAYDWASGKLSSHRYSWQKAAAPLEAPHEDLARVLLPAVTPPSRDSSASLSSLLSKLSQQPSLQHSSTTYRYSADEQQQLQCRHQEQQDSDRTQLAGTLHAVTSSWNASNNNSSSGSSRGSGTPADEAAAGEAGGAAEAANLAAVGDDGFVTLWFPQGGAYARLPVQLPVAAGSSEAVTFEVGALHENGTGLSRCVLQYDASTGGERRLQQVTNDEWSSHKKG</sequence>
<proteinExistence type="predicted"/>
<evidence type="ECO:0000313" key="2">
    <source>
        <dbReference type="EMBL" id="WIA18183.1"/>
    </source>
</evidence>
<feature type="compositionally biased region" description="Low complexity" evidence="1">
    <location>
        <begin position="67"/>
        <end position="85"/>
    </location>
</feature>
<evidence type="ECO:0000256" key="1">
    <source>
        <dbReference type="SAM" id="MobiDB-lite"/>
    </source>
</evidence>
<name>A0ABY8UEU1_TETOB</name>
<feature type="compositionally biased region" description="Basic and acidic residues" evidence="1">
    <location>
        <begin position="394"/>
        <end position="403"/>
    </location>
</feature>
<protein>
    <recommendedName>
        <fullName evidence="4">CBM20 domain-containing protein</fullName>
    </recommendedName>
</protein>
<dbReference type="EMBL" id="CP126216">
    <property type="protein sequence ID" value="WIA18183.1"/>
    <property type="molecule type" value="Genomic_DNA"/>
</dbReference>
<evidence type="ECO:0000313" key="3">
    <source>
        <dbReference type="Proteomes" id="UP001244341"/>
    </source>
</evidence>
<feature type="region of interest" description="Disordered" evidence="1">
    <location>
        <begin position="372"/>
        <end position="403"/>
    </location>
</feature>
<feature type="region of interest" description="Disordered" evidence="1">
    <location>
        <begin position="66"/>
        <end position="87"/>
    </location>
</feature>
<evidence type="ECO:0008006" key="4">
    <source>
        <dbReference type="Google" id="ProtNLM"/>
    </source>
</evidence>
<gene>
    <name evidence="2" type="ORF">OEZ85_009656</name>
</gene>
<feature type="region of interest" description="Disordered" evidence="1">
    <location>
        <begin position="415"/>
        <end position="443"/>
    </location>
</feature>